<dbReference type="InterPro" id="IPR039422">
    <property type="entry name" value="MarR/SlyA-like"/>
</dbReference>
<evidence type="ECO:0000259" key="2">
    <source>
        <dbReference type="PROSITE" id="PS50995"/>
    </source>
</evidence>
<accession>A0AA42C056</accession>
<evidence type="ECO:0000313" key="4">
    <source>
        <dbReference type="Proteomes" id="UP001141650"/>
    </source>
</evidence>
<sequence length="194" mass="21710">MTIAEATAVSTSVRRSGWIPSPAVEETSPEPPKISLPGLDDREERCWQAFLESSALLLETLDRQLVKMHNLTLFDFLVLRMLARANGSGSARMGDLAEALAVGPSRITQQIRRLESDGLVLRSRSTRDKRGVVATITRVGLARLQPATKTYAGHIRTHYLEQMSRQQMIAMGDSCRRINHPLNNSQIMDRYKPL</sequence>
<feature type="region of interest" description="Disordered" evidence="1">
    <location>
        <begin position="19"/>
        <end position="39"/>
    </location>
</feature>
<reference evidence="3" key="1">
    <citation type="submission" date="2020-07" db="EMBL/GenBank/DDBJ databases">
        <authorList>
            <person name="Pettersson B.M.F."/>
            <person name="Behra P.R.K."/>
            <person name="Ramesh M."/>
            <person name="Das S."/>
            <person name="Dasgupta S."/>
            <person name="Kirsebom L.A."/>
        </authorList>
    </citation>
    <scope>NUCLEOTIDE SEQUENCE</scope>
    <source>
        <strain evidence="3">CCUG 55640</strain>
    </source>
</reference>
<dbReference type="SUPFAM" id="SSF46785">
    <property type="entry name" value="Winged helix' DNA-binding domain"/>
    <property type="match status" value="1"/>
</dbReference>
<dbReference type="EMBL" id="JACKVH010000013">
    <property type="protein sequence ID" value="MCV7379809.1"/>
    <property type="molecule type" value="Genomic_DNA"/>
</dbReference>
<dbReference type="PROSITE" id="PS50995">
    <property type="entry name" value="HTH_MARR_2"/>
    <property type="match status" value="1"/>
</dbReference>
<name>A0AA42C056_9MYCO</name>
<comment type="caution">
    <text evidence="3">The sequence shown here is derived from an EMBL/GenBank/DDBJ whole genome shotgun (WGS) entry which is preliminary data.</text>
</comment>
<reference evidence="3" key="2">
    <citation type="journal article" date="2022" name="BMC Genomics">
        <title>Comparative genome analysis of mycobacteria focusing on tRNA and non-coding RNA.</title>
        <authorList>
            <person name="Behra P.R.K."/>
            <person name="Pettersson B.M.F."/>
            <person name="Ramesh M."/>
            <person name="Das S."/>
            <person name="Dasgupta S."/>
            <person name="Kirsebom L.A."/>
        </authorList>
    </citation>
    <scope>NUCLEOTIDE SEQUENCE</scope>
    <source>
        <strain evidence="3">CCUG 55640</strain>
    </source>
</reference>
<dbReference type="SMART" id="SM00347">
    <property type="entry name" value="HTH_MARR"/>
    <property type="match status" value="1"/>
</dbReference>
<dbReference type="AlphaFoldDB" id="A0AA42C056"/>
<dbReference type="InterPro" id="IPR000835">
    <property type="entry name" value="HTH_MarR-typ"/>
</dbReference>
<protein>
    <submittedName>
        <fullName evidence="3">MarR family transcriptional regulator</fullName>
    </submittedName>
</protein>
<dbReference type="PANTHER" id="PTHR33164:SF99">
    <property type="entry name" value="MARR FAMILY REGULATORY PROTEIN"/>
    <property type="match status" value="1"/>
</dbReference>
<proteinExistence type="predicted"/>
<feature type="domain" description="HTH marR-type" evidence="2">
    <location>
        <begin position="43"/>
        <end position="180"/>
    </location>
</feature>
<dbReference type="PANTHER" id="PTHR33164">
    <property type="entry name" value="TRANSCRIPTIONAL REGULATOR, MARR FAMILY"/>
    <property type="match status" value="1"/>
</dbReference>
<dbReference type="InterPro" id="IPR036390">
    <property type="entry name" value="WH_DNA-bd_sf"/>
</dbReference>
<organism evidence="3 4">
    <name type="scientific">Mycobacterium alsense</name>
    <dbReference type="NCBI Taxonomy" id="324058"/>
    <lineage>
        <taxon>Bacteria</taxon>
        <taxon>Bacillati</taxon>
        <taxon>Actinomycetota</taxon>
        <taxon>Actinomycetes</taxon>
        <taxon>Mycobacteriales</taxon>
        <taxon>Mycobacteriaceae</taxon>
        <taxon>Mycobacterium</taxon>
    </lineage>
</organism>
<evidence type="ECO:0000256" key="1">
    <source>
        <dbReference type="SAM" id="MobiDB-lite"/>
    </source>
</evidence>
<dbReference type="GO" id="GO:0006950">
    <property type="term" value="P:response to stress"/>
    <property type="evidence" value="ECO:0007669"/>
    <property type="project" value="TreeGrafter"/>
</dbReference>
<dbReference type="Gene3D" id="1.10.10.10">
    <property type="entry name" value="Winged helix-like DNA-binding domain superfamily/Winged helix DNA-binding domain"/>
    <property type="match status" value="1"/>
</dbReference>
<dbReference type="Proteomes" id="UP001141650">
    <property type="component" value="Unassembled WGS sequence"/>
</dbReference>
<evidence type="ECO:0000313" key="3">
    <source>
        <dbReference type="EMBL" id="MCV7379809.1"/>
    </source>
</evidence>
<dbReference type="Pfam" id="PF01047">
    <property type="entry name" value="MarR"/>
    <property type="match status" value="1"/>
</dbReference>
<gene>
    <name evidence="3" type="ORF">H7K38_14235</name>
</gene>
<dbReference type="GO" id="GO:0003700">
    <property type="term" value="F:DNA-binding transcription factor activity"/>
    <property type="evidence" value="ECO:0007669"/>
    <property type="project" value="InterPro"/>
</dbReference>
<dbReference type="InterPro" id="IPR036388">
    <property type="entry name" value="WH-like_DNA-bd_sf"/>
</dbReference>